<evidence type="ECO:0000259" key="1">
    <source>
        <dbReference type="Pfam" id="PF13349"/>
    </source>
</evidence>
<organism evidence="2 3">
    <name type="scientific">Actinomadura miaoliensis</name>
    <dbReference type="NCBI Taxonomy" id="430685"/>
    <lineage>
        <taxon>Bacteria</taxon>
        <taxon>Bacillati</taxon>
        <taxon>Actinomycetota</taxon>
        <taxon>Actinomycetes</taxon>
        <taxon>Streptosporangiales</taxon>
        <taxon>Thermomonosporaceae</taxon>
        <taxon>Actinomadura</taxon>
    </lineage>
</organism>
<keyword evidence="3" id="KW-1185">Reference proteome</keyword>
<proteinExistence type="predicted"/>
<sequence length="280" mass="28963">MPGFDTPEPIAATIEMASGHLYIRAGDRADTVVEVRPTDESSEADANAARQTTVEYADGRLTVTGYKNRLRSLVGRGPSIDVTVELPAGSAVDADSWSEIRTEGPLGDCTFASAAGALRIDRTGRLRARTAAGEVTLGRADGPAEVTSSTGKIRVGEVDGTAVLKTSSGDIGVGEVTGEARLKTAHGDITVGRALAGLSAKTAFGAVRVGEVVRGSVVLETRFGEVEIGVREGTAAWLDVASQNGSVRSDLEAAEGPGPAEETVEVRARTGFGDIVIRRS</sequence>
<gene>
    <name evidence="2" type="ORF">GCM10022214_28520</name>
</gene>
<reference evidence="3" key="1">
    <citation type="journal article" date="2019" name="Int. J. Syst. Evol. Microbiol.">
        <title>The Global Catalogue of Microorganisms (GCM) 10K type strain sequencing project: providing services to taxonomists for standard genome sequencing and annotation.</title>
        <authorList>
            <consortium name="The Broad Institute Genomics Platform"/>
            <consortium name="The Broad Institute Genome Sequencing Center for Infectious Disease"/>
            <person name="Wu L."/>
            <person name="Ma J."/>
        </authorList>
    </citation>
    <scope>NUCLEOTIDE SEQUENCE [LARGE SCALE GENOMIC DNA]</scope>
    <source>
        <strain evidence="3">JCM 16702</strain>
    </source>
</reference>
<dbReference type="EMBL" id="BAAAZG010000016">
    <property type="protein sequence ID" value="GAA4071043.1"/>
    <property type="molecule type" value="Genomic_DNA"/>
</dbReference>
<evidence type="ECO:0000313" key="2">
    <source>
        <dbReference type="EMBL" id="GAA4071043.1"/>
    </source>
</evidence>
<dbReference type="Pfam" id="PF13349">
    <property type="entry name" value="DUF4097"/>
    <property type="match status" value="1"/>
</dbReference>
<dbReference type="Proteomes" id="UP001500683">
    <property type="component" value="Unassembled WGS sequence"/>
</dbReference>
<name>A0ABP7VND2_9ACTN</name>
<protein>
    <submittedName>
        <fullName evidence="2">DUF4097 family beta strand repeat-containing protein</fullName>
    </submittedName>
</protein>
<comment type="caution">
    <text evidence="2">The sequence shown here is derived from an EMBL/GenBank/DDBJ whole genome shotgun (WGS) entry which is preliminary data.</text>
</comment>
<dbReference type="Gene3D" id="2.160.20.120">
    <property type="match status" value="1"/>
</dbReference>
<accession>A0ABP7VND2</accession>
<evidence type="ECO:0000313" key="3">
    <source>
        <dbReference type="Proteomes" id="UP001500683"/>
    </source>
</evidence>
<feature type="domain" description="DUF4097" evidence="1">
    <location>
        <begin position="22"/>
        <end position="252"/>
    </location>
</feature>
<dbReference type="InterPro" id="IPR025164">
    <property type="entry name" value="Toastrack_DUF4097"/>
</dbReference>
<dbReference type="RefSeq" id="WP_344946400.1">
    <property type="nucleotide sequence ID" value="NZ_BAAAZG010000016.1"/>
</dbReference>